<reference evidence="2" key="1">
    <citation type="submission" date="2023-02" db="EMBL/GenBank/DDBJ databases">
        <title>Genome sequence of Hyphococcus flavus.</title>
        <authorList>
            <person name="Rong J.-C."/>
            <person name="Zhao Q."/>
            <person name="Yi M."/>
            <person name="Wu J.-Y."/>
        </authorList>
    </citation>
    <scope>NUCLEOTIDE SEQUENCE</scope>
    <source>
        <strain evidence="2">MCCC 1K03223</strain>
    </source>
</reference>
<sequence length="59" mass="7113">MTNVINLNRFRKKQKRAEKEKQAEENRAKHGRSKPEKKQTKFENEKLSRHLDGHKPEDD</sequence>
<organism evidence="2 3">
    <name type="scientific">Hyphococcus flavus</name>
    <dbReference type="NCBI Taxonomy" id="1866326"/>
    <lineage>
        <taxon>Bacteria</taxon>
        <taxon>Pseudomonadati</taxon>
        <taxon>Pseudomonadota</taxon>
        <taxon>Alphaproteobacteria</taxon>
        <taxon>Parvularculales</taxon>
        <taxon>Parvularculaceae</taxon>
        <taxon>Hyphococcus</taxon>
    </lineage>
</organism>
<dbReference type="RefSeq" id="WP_274494460.1">
    <property type="nucleotide sequence ID" value="NZ_CP118166.1"/>
</dbReference>
<dbReference type="KEGG" id="hfl:PUV54_04905"/>
<gene>
    <name evidence="2" type="ORF">PUV54_04905</name>
</gene>
<name>A0AAF0CGR7_9PROT</name>
<dbReference type="EMBL" id="CP118166">
    <property type="protein sequence ID" value="WDI32533.1"/>
    <property type="molecule type" value="Genomic_DNA"/>
</dbReference>
<dbReference type="AlphaFoldDB" id="A0AAF0CGR7"/>
<evidence type="ECO:0000313" key="3">
    <source>
        <dbReference type="Proteomes" id="UP001214043"/>
    </source>
</evidence>
<proteinExistence type="predicted"/>
<dbReference type="InterPro" id="IPR025227">
    <property type="entry name" value="DUF4169"/>
</dbReference>
<dbReference type="Pfam" id="PF13770">
    <property type="entry name" value="DUF4169"/>
    <property type="match status" value="1"/>
</dbReference>
<keyword evidence="3" id="KW-1185">Reference proteome</keyword>
<accession>A0AAF0CGR7</accession>
<protein>
    <submittedName>
        <fullName evidence="2">DUF4169 family protein</fullName>
    </submittedName>
</protein>
<evidence type="ECO:0000313" key="2">
    <source>
        <dbReference type="EMBL" id="WDI32533.1"/>
    </source>
</evidence>
<evidence type="ECO:0000256" key="1">
    <source>
        <dbReference type="SAM" id="MobiDB-lite"/>
    </source>
</evidence>
<dbReference type="Proteomes" id="UP001214043">
    <property type="component" value="Chromosome"/>
</dbReference>
<feature type="region of interest" description="Disordered" evidence="1">
    <location>
        <begin position="1"/>
        <end position="59"/>
    </location>
</feature>
<feature type="compositionally biased region" description="Basic and acidic residues" evidence="1">
    <location>
        <begin position="17"/>
        <end position="59"/>
    </location>
</feature>